<evidence type="ECO:0000313" key="1">
    <source>
        <dbReference type="EMBL" id="KKK93884.1"/>
    </source>
</evidence>
<dbReference type="EMBL" id="LAZR01047583">
    <property type="protein sequence ID" value="KKK93884.1"/>
    <property type="molecule type" value="Genomic_DNA"/>
</dbReference>
<accession>A0A0F9BU07</accession>
<proteinExistence type="predicted"/>
<comment type="caution">
    <text evidence="1">The sequence shown here is derived from an EMBL/GenBank/DDBJ whole genome shotgun (WGS) entry which is preliminary data.</text>
</comment>
<feature type="non-terminal residue" evidence="1">
    <location>
        <position position="49"/>
    </location>
</feature>
<organism evidence="1">
    <name type="scientific">marine sediment metagenome</name>
    <dbReference type="NCBI Taxonomy" id="412755"/>
    <lineage>
        <taxon>unclassified sequences</taxon>
        <taxon>metagenomes</taxon>
        <taxon>ecological metagenomes</taxon>
    </lineage>
</organism>
<sequence length="49" mass="6038">MRIAKLTLRQVQKENPEDYVRLCFRCHYGVHWVMKHFGLTWEEIEEFIG</sequence>
<gene>
    <name evidence="1" type="ORF">LCGC14_2688440</name>
</gene>
<reference evidence="1" key="1">
    <citation type="journal article" date="2015" name="Nature">
        <title>Complex archaea that bridge the gap between prokaryotes and eukaryotes.</title>
        <authorList>
            <person name="Spang A."/>
            <person name="Saw J.H."/>
            <person name="Jorgensen S.L."/>
            <person name="Zaremba-Niedzwiedzka K."/>
            <person name="Martijn J."/>
            <person name="Lind A.E."/>
            <person name="van Eijk R."/>
            <person name="Schleper C."/>
            <person name="Guy L."/>
            <person name="Ettema T.J."/>
        </authorList>
    </citation>
    <scope>NUCLEOTIDE SEQUENCE</scope>
</reference>
<name>A0A0F9BU07_9ZZZZ</name>
<dbReference type="AlphaFoldDB" id="A0A0F9BU07"/>
<protein>
    <submittedName>
        <fullName evidence="1">Uncharacterized protein</fullName>
    </submittedName>
</protein>